<feature type="region of interest" description="Disordered" evidence="1">
    <location>
        <begin position="69"/>
        <end position="267"/>
    </location>
</feature>
<sequence length="845" mass="91429">MPADIQVTVRFQDQCVFAGEEVKCTITFRNVANTSEPATPGPHQRRFSRTLSIEKLSATSPRFSDVLQSPRVGKANYPPSAMKKAIGSGPGTSGTANQRPGHKHQRSVSIISIGSPTVSEYQQDAGSDRPPMGGHRRSSTVQVHTGHDRQISSSLSSGLQIPPQSGRRSPLSSTSASTPVYESRRSTPDFQFPPQSQAAPSKQPSRDPSREPSPRTAGMTGTAVPTRLRREPSNASRVTSERSSGDFYSMSNHSHETLVSEQPSVLSERPQIQIPSAMMRRHYRMDTLPQTPRRPPPQPVDLMMGYAHLTATFTVDASLVDPSPFEEVKQKGFLGGQAGGGVVGVTQKKARPNSGFLGGFNFNSIGESLNSLVGGDNMSSVREMNAVSNSRAIPLLSTPQSLLFVNLHLEPGEEKSYSFSCPLPRGLPSSYRGKAVKFSYNIQIGVQSAPTSTRQPDHKVRQISIPVRVFPGVDSDGEILGHDLMQPHVLLRDPAKTASISATFPDSEHKDLQAKRPSTLIPALSNHTSALSSHDLVASHPTLALINRAIQLSSHRQLNSTNPSGNRFNITRVGQPVALITLSRPLLKLGETVHISVALASPTFDAPTLPPPIRTTSIHMSLETTEKVAQSLAVRSAVSIARVTRKIYASWGSGCVLNGKRVVWGVKVPTAMGTNVSPGFVTSGVGLEWGVRVEFGVLKSHERAVDDEGVTAGGGAQDEYDDKDDIGERSDDDKRGDAQQAQRRQGEEEDQQQRRMLQPRTAASRTKGNSSDDHEISERQTAEPQIYEQIVHDDQRGTISIAAERLDCDSFEVWIPLTVYGDVLPVLSNGEAGGEDDAVVKVISL</sequence>
<protein>
    <submittedName>
        <fullName evidence="2">Protein sat1</fullName>
    </submittedName>
</protein>
<dbReference type="InterPro" id="IPR014848">
    <property type="entry name" value="Rgp1"/>
</dbReference>
<feature type="compositionally biased region" description="Basic and acidic residues" evidence="1">
    <location>
        <begin position="770"/>
        <end position="781"/>
    </location>
</feature>
<feature type="compositionally biased region" description="Basic and acidic residues" evidence="1">
    <location>
        <begin position="204"/>
        <end position="213"/>
    </location>
</feature>
<dbReference type="OrthoDB" id="1918at2759"/>
<evidence type="ECO:0000313" key="2">
    <source>
        <dbReference type="EMBL" id="KPI40950.1"/>
    </source>
</evidence>
<accession>A0A0N1H5F5</accession>
<dbReference type="RefSeq" id="XP_018000913.1">
    <property type="nucleotide sequence ID" value="XM_018139473.1"/>
</dbReference>
<dbReference type="InterPro" id="IPR014752">
    <property type="entry name" value="Arrestin-like_C"/>
</dbReference>
<dbReference type="Gene3D" id="2.60.40.640">
    <property type="match status" value="1"/>
</dbReference>
<proteinExistence type="predicted"/>
<dbReference type="VEuPathDB" id="FungiDB:AB675_10686"/>
<feature type="region of interest" description="Disordered" evidence="1">
    <location>
        <begin position="706"/>
        <end position="786"/>
    </location>
</feature>
<evidence type="ECO:0000256" key="1">
    <source>
        <dbReference type="SAM" id="MobiDB-lite"/>
    </source>
</evidence>
<keyword evidence="3" id="KW-1185">Reference proteome</keyword>
<feature type="compositionally biased region" description="Low complexity" evidence="1">
    <location>
        <begin position="151"/>
        <end position="165"/>
    </location>
</feature>
<dbReference type="PANTHER" id="PTHR12507">
    <property type="entry name" value="REDUCED GROWTH PHENOTYPE 1 RGP1, YEAST -RELATED"/>
    <property type="match status" value="1"/>
</dbReference>
<dbReference type="GeneID" id="28731353"/>
<reference evidence="2 3" key="1">
    <citation type="submission" date="2015-06" db="EMBL/GenBank/DDBJ databases">
        <title>Draft genome of the ant-associated black yeast Phialophora attae CBS 131958.</title>
        <authorList>
            <person name="Moreno L.F."/>
            <person name="Stielow B.J."/>
            <person name="de Hoog S."/>
            <person name="Vicente V.A."/>
            <person name="Weiss V.A."/>
            <person name="de Vries M."/>
            <person name="Cruz L.M."/>
            <person name="Souza E.M."/>
        </authorList>
    </citation>
    <scope>NUCLEOTIDE SEQUENCE [LARGE SCALE GENOMIC DNA]</scope>
    <source>
        <strain evidence="2 3">CBS 131958</strain>
    </source>
</reference>
<dbReference type="Proteomes" id="UP000038010">
    <property type="component" value="Unassembled WGS sequence"/>
</dbReference>
<dbReference type="AlphaFoldDB" id="A0A0N1H5F5"/>
<feature type="compositionally biased region" description="Polar residues" evidence="1">
    <location>
        <begin position="166"/>
        <end position="180"/>
    </location>
</feature>
<feature type="compositionally biased region" description="Low complexity" evidence="1">
    <location>
        <begin position="190"/>
        <end position="203"/>
    </location>
</feature>
<feature type="compositionally biased region" description="Basic and acidic residues" evidence="1">
    <location>
        <begin position="726"/>
        <end position="737"/>
    </location>
</feature>
<dbReference type="STRING" id="1664694.A0A0N1H5F5"/>
<evidence type="ECO:0000313" key="3">
    <source>
        <dbReference type="Proteomes" id="UP000038010"/>
    </source>
</evidence>
<organism evidence="2 3">
    <name type="scientific">Cyphellophora attinorum</name>
    <dbReference type="NCBI Taxonomy" id="1664694"/>
    <lineage>
        <taxon>Eukaryota</taxon>
        <taxon>Fungi</taxon>
        <taxon>Dikarya</taxon>
        <taxon>Ascomycota</taxon>
        <taxon>Pezizomycotina</taxon>
        <taxon>Eurotiomycetes</taxon>
        <taxon>Chaetothyriomycetidae</taxon>
        <taxon>Chaetothyriales</taxon>
        <taxon>Cyphellophoraceae</taxon>
        <taxon>Cyphellophora</taxon>
    </lineage>
</organism>
<name>A0A0N1H5F5_9EURO</name>
<dbReference type="Pfam" id="PF08737">
    <property type="entry name" value="Rgp1"/>
    <property type="match status" value="2"/>
</dbReference>
<dbReference type="EMBL" id="LFJN01000011">
    <property type="protein sequence ID" value="KPI40950.1"/>
    <property type="molecule type" value="Genomic_DNA"/>
</dbReference>
<comment type="caution">
    <text evidence="2">The sequence shown here is derived from an EMBL/GenBank/DDBJ whole genome shotgun (WGS) entry which is preliminary data.</text>
</comment>
<gene>
    <name evidence="2" type="ORF">AB675_10686</name>
</gene>
<feature type="compositionally biased region" description="Polar residues" evidence="1">
    <location>
        <begin position="107"/>
        <end position="125"/>
    </location>
</feature>